<dbReference type="PROSITE" id="PS51257">
    <property type="entry name" value="PROKAR_LIPOPROTEIN"/>
    <property type="match status" value="1"/>
</dbReference>
<evidence type="ECO:0000313" key="2">
    <source>
        <dbReference type="EMBL" id="OHX13921.1"/>
    </source>
</evidence>
<reference evidence="2 3" key="1">
    <citation type="submission" date="2016-09" db="EMBL/GenBank/DDBJ databases">
        <title>Chromobacterium muskegensis sp. nov., an insecticidal bacterium isolated from Sphagnum bogs.</title>
        <authorList>
            <person name="Sparks M.E."/>
            <person name="Blackburn M.B."/>
            <person name="Gundersen-Rindal D.E."/>
            <person name="Mitchell A."/>
            <person name="Farrar R."/>
            <person name="Kuhar D."/>
        </authorList>
    </citation>
    <scope>NUCLEOTIDE SEQUENCE [LARGE SCALE GENOMIC DNA]</scope>
    <source>
        <strain evidence="2 3">37-2</strain>
    </source>
</reference>
<dbReference type="OrthoDB" id="1014694at2"/>
<feature type="chain" id="PRO_5010164029" description="Lipoprotein" evidence="1">
    <location>
        <begin position="23"/>
        <end position="218"/>
    </location>
</feature>
<feature type="signal peptide" evidence="1">
    <location>
        <begin position="1"/>
        <end position="22"/>
    </location>
</feature>
<evidence type="ECO:0000313" key="3">
    <source>
        <dbReference type="Proteomes" id="UP000180088"/>
    </source>
</evidence>
<name>A0A1S1X366_9NEIS</name>
<dbReference type="STRING" id="1903179.BI347_10685"/>
<protein>
    <recommendedName>
        <fullName evidence="4">Lipoprotein</fullName>
    </recommendedName>
</protein>
<dbReference type="AlphaFoldDB" id="A0A1S1X366"/>
<gene>
    <name evidence="2" type="ORF">BI347_10685</name>
</gene>
<evidence type="ECO:0008006" key="4">
    <source>
        <dbReference type="Google" id="ProtNLM"/>
    </source>
</evidence>
<organism evidence="2 3">
    <name type="scientific">Chromobacterium sphagni</name>
    <dbReference type="NCBI Taxonomy" id="1903179"/>
    <lineage>
        <taxon>Bacteria</taxon>
        <taxon>Pseudomonadati</taxon>
        <taxon>Pseudomonadota</taxon>
        <taxon>Betaproteobacteria</taxon>
        <taxon>Neisseriales</taxon>
        <taxon>Chromobacteriaceae</taxon>
        <taxon>Chromobacterium</taxon>
    </lineage>
</organism>
<sequence>MFKHLAKIGAAATLAILATGCAAPVKRDYTAYKQSRPRSILILPPLNESPDVNATNGMLSQMSYPLAEAGYYVLPVTLVSETFKQNGLTMANDIQQVPPAKLRQIFGADAALYATVNRYGVHYSVLDSVAEVSVKARLVDLKTGQEIWAGSAYGNNAANNNSGGGLIGMLVSAAIKQIVNSASDATYPVAGMTSNMLLSGGQANGVLYGPRSPRYGTD</sequence>
<comment type="caution">
    <text evidence="2">The sequence shown here is derived from an EMBL/GenBank/DDBJ whole genome shotgun (WGS) entry which is preliminary data.</text>
</comment>
<dbReference type="InterPro" id="IPR008517">
    <property type="entry name" value="GNA1162-like"/>
</dbReference>
<evidence type="ECO:0000256" key="1">
    <source>
        <dbReference type="SAM" id="SignalP"/>
    </source>
</evidence>
<dbReference type="EMBL" id="MKCS01000001">
    <property type="protein sequence ID" value="OHX13921.1"/>
    <property type="molecule type" value="Genomic_DNA"/>
</dbReference>
<accession>A0A1S1X366</accession>
<dbReference type="Proteomes" id="UP000180088">
    <property type="component" value="Unassembled WGS sequence"/>
</dbReference>
<dbReference type="Pfam" id="PF05643">
    <property type="entry name" value="GNA1162-like"/>
    <property type="match status" value="1"/>
</dbReference>
<dbReference type="RefSeq" id="WP_071115859.1">
    <property type="nucleotide sequence ID" value="NZ_MKCS01000001.1"/>
</dbReference>
<keyword evidence="1" id="KW-0732">Signal</keyword>
<proteinExistence type="predicted"/>
<dbReference type="Gene3D" id="3.40.50.10610">
    <property type="entry name" value="ABC-type transport auxiliary lipoprotein component"/>
    <property type="match status" value="1"/>
</dbReference>